<feature type="transmembrane region" description="Helical" evidence="6">
    <location>
        <begin position="451"/>
        <end position="471"/>
    </location>
</feature>
<dbReference type="InterPro" id="IPR020846">
    <property type="entry name" value="MFS_dom"/>
</dbReference>
<dbReference type="SUPFAM" id="SSF103473">
    <property type="entry name" value="MFS general substrate transporter"/>
    <property type="match status" value="1"/>
</dbReference>
<protein>
    <submittedName>
        <fullName evidence="8">Multidrug resistance protein Stp</fullName>
    </submittedName>
</protein>
<dbReference type="Gene3D" id="1.20.1250.20">
    <property type="entry name" value="MFS general substrate transporter like domains"/>
    <property type="match status" value="1"/>
</dbReference>
<keyword evidence="3 6" id="KW-0812">Transmembrane</keyword>
<dbReference type="PROSITE" id="PS50850">
    <property type="entry name" value="MFS"/>
    <property type="match status" value="1"/>
</dbReference>
<accession>A0ABX8EQU5</accession>
<feature type="transmembrane region" description="Helical" evidence="6">
    <location>
        <begin position="317"/>
        <end position="341"/>
    </location>
</feature>
<evidence type="ECO:0000256" key="2">
    <source>
        <dbReference type="ARBA" id="ARBA00022448"/>
    </source>
</evidence>
<reference evidence="8 9" key="1">
    <citation type="submission" date="2021-05" db="EMBL/GenBank/DDBJ databases">
        <title>Complete genome of Nocardioides aquaticus KCTC 9944T isolated from meromictic and hypersaline Ekho Lake, Antarctica.</title>
        <authorList>
            <person name="Hwang K."/>
            <person name="Kim K.M."/>
            <person name="Choe H."/>
        </authorList>
    </citation>
    <scope>NUCLEOTIDE SEQUENCE [LARGE SCALE GENOMIC DNA]</scope>
    <source>
        <strain evidence="8 9">KCTC 9944</strain>
    </source>
</reference>
<proteinExistence type="predicted"/>
<sequence>MTTRAPAPTLTPAAGLATVVGFLVCVEVASGVLQGFYTPIFADLADHLAITDADVNWFEAAQLVLSALAVPLLSRLGDLWGHQRVLLLSTAVTALGSWVLVVAPGFWTFLVGWALQGAYVVWLPLEVAIVHRRTAGSGRQALLTRRAAATLVFALEAAVIAGALTSGALVEVLPMEVLLALPALVVTACLAVVWWGVEHVPGEAAGGLDLPGLGLVTLAVGLVMAGLVLVRVLGAGSAYPWLLVLLGLATVVQLVRVERRTADPVVDVRLLAQRAQWPVQLTAFLFGISVLGAQIPLSTFARTDPAVAGYGLGADASFVSTLIGVYVVSLAVGALSLPLLARVAGPRGSLVLAALLVALGYALWLPLHETTAQALTNLGIAGLGSGVLVAALPAAAAAAAPPDRTGFATGMTNATKTVGGAIASAVFAIALTADGTLAGPGAGQAPLSGYLTVWAVCAGAGLAAALALLALPRTART</sequence>
<feature type="transmembrane region" description="Helical" evidence="6">
    <location>
        <begin position="113"/>
        <end position="131"/>
    </location>
</feature>
<keyword evidence="9" id="KW-1185">Reference proteome</keyword>
<feature type="transmembrane region" description="Helical" evidence="6">
    <location>
        <begin position="238"/>
        <end position="257"/>
    </location>
</feature>
<evidence type="ECO:0000256" key="5">
    <source>
        <dbReference type="ARBA" id="ARBA00023136"/>
    </source>
</evidence>
<dbReference type="Gene3D" id="1.20.1720.10">
    <property type="entry name" value="Multidrug resistance protein D"/>
    <property type="match status" value="1"/>
</dbReference>
<dbReference type="PANTHER" id="PTHR42718">
    <property type="entry name" value="MAJOR FACILITATOR SUPERFAMILY MULTIDRUG TRANSPORTER MFSC"/>
    <property type="match status" value="1"/>
</dbReference>
<dbReference type="PANTHER" id="PTHR42718:SF9">
    <property type="entry name" value="MAJOR FACILITATOR SUPERFAMILY MULTIDRUG TRANSPORTER MFSC"/>
    <property type="match status" value="1"/>
</dbReference>
<feature type="transmembrane region" description="Helical" evidence="6">
    <location>
        <begin position="209"/>
        <end position="232"/>
    </location>
</feature>
<organism evidence="8 9">
    <name type="scientific">Nocardioides aquaticus</name>
    <dbReference type="NCBI Taxonomy" id="160826"/>
    <lineage>
        <taxon>Bacteria</taxon>
        <taxon>Bacillati</taxon>
        <taxon>Actinomycetota</taxon>
        <taxon>Actinomycetes</taxon>
        <taxon>Propionibacteriales</taxon>
        <taxon>Nocardioidaceae</taxon>
        <taxon>Nocardioides</taxon>
    </lineage>
</organism>
<feature type="transmembrane region" description="Helical" evidence="6">
    <location>
        <begin position="57"/>
        <end position="73"/>
    </location>
</feature>
<dbReference type="InterPro" id="IPR036259">
    <property type="entry name" value="MFS_trans_sf"/>
</dbReference>
<dbReference type="Proteomes" id="UP000679307">
    <property type="component" value="Chromosome"/>
</dbReference>
<feature type="transmembrane region" description="Helical" evidence="6">
    <location>
        <begin position="413"/>
        <end position="431"/>
    </location>
</feature>
<feature type="transmembrane region" description="Helical" evidence="6">
    <location>
        <begin position="12"/>
        <end position="37"/>
    </location>
</feature>
<feature type="transmembrane region" description="Helical" evidence="6">
    <location>
        <begin position="177"/>
        <end position="197"/>
    </location>
</feature>
<comment type="subcellular location">
    <subcellularLocation>
        <location evidence="1">Cell membrane</location>
        <topology evidence="1">Multi-pass membrane protein</topology>
    </subcellularLocation>
</comment>
<evidence type="ECO:0000313" key="9">
    <source>
        <dbReference type="Proteomes" id="UP000679307"/>
    </source>
</evidence>
<feature type="domain" description="Major facilitator superfamily (MFS) profile" evidence="7">
    <location>
        <begin position="275"/>
        <end position="477"/>
    </location>
</feature>
<feature type="transmembrane region" description="Helical" evidence="6">
    <location>
        <begin position="277"/>
        <end position="297"/>
    </location>
</feature>
<feature type="transmembrane region" description="Helical" evidence="6">
    <location>
        <begin position="85"/>
        <end position="107"/>
    </location>
</feature>
<dbReference type="InterPro" id="IPR011701">
    <property type="entry name" value="MFS"/>
</dbReference>
<evidence type="ECO:0000256" key="4">
    <source>
        <dbReference type="ARBA" id="ARBA00022989"/>
    </source>
</evidence>
<evidence type="ECO:0000259" key="7">
    <source>
        <dbReference type="PROSITE" id="PS50850"/>
    </source>
</evidence>
<dbReference type="EMBL" id="CP075371">
    <property type="protein sequence ID" value="QVT81827.1"/>
    <property type="molecule type" value="Genomic_DNA"/>
</dbReference>
<feature type="transmembrane region" description="Helical" evidence="6">
    <location>
        <begin position="348"/>
        <end position="367"/>
    </location>
</feature>
<name>A0ABX8EQU5_9ACTN</name>
<keyword evidence="2" id="KW-0813">Transport</keyword>
<keyword evidence="5 6" id="KW-0472">Membrane</keyword>
<evidence type="ECO:0000256" key="1">
    <source>
        <dbReference type="ARBA" id="ARBA00004651"/>
    </source>
</evidence>
<keyword evidence="4 6" id="KW-1133">Transmembrane helix</keyword>
<evidence type="ECO:0000256" key="3">
    <source>
        <dbReference type="ARBA" id="ARBA00022692"/>
    </source>
</evidence>
<feature type="transmembrane region" description="Helical" evidence="6">
    <location>
        <begin position="143"/>
        <end position="165"/>
    </location>
</feature>
<dbReference type="Pfam" id="PF07690">
    <property type="entry name" value="MFS_1"/>
    <property type="match status" value="1"/>
</dbReference>
<evidence type="ECO:0000313" key="8">
    <source>
        <dbReference type="EMBL" id="QVT81827.1"/>
    </source>
</evidence>
<evidence type="ECO:0000256" key="6">
    <source>
        <dbReference type="SAM" id="Phobius"/>
    </source>
</evidence>
<feature type="transmembrane region" description="Helical" evidence="6">
    <location>
        <begin position="379"/>
        <end position="401"/>
    </location>
</feature>
<gene>
    <name evidence="8" type="primary">stp_7</name>
    <name evidence="8" type="ORF">ENKNEFLB_04245</name>
</gene>
<dbReference type="RefSeq" id="WP_214057136.1">
    <property type="nucleotide sequence ID" value="NZ_BAAAHS010000143.1"/>
</dbReference>